<sequence length="57" mass="6486">MLSLSKHTIYFQKYYLSYGNASTDLLTADRLHMIASRSLFISVSFSLSFPIFGCTKL</sequence>
<dbReference type="EMBL" id="FXAU01000001">
    <property type="protein sequence ID" value="SMG05877.1"/>
    <property type="molecule type" value="Genomic_DNA"/>
</dbReference>
<dbReference type="AlphaFoldDB" id="A0A1X7HVC9"/>
<name>A0A1X7HVC9_9SPHI</name>
<dbReference type="Proteomes" id="UP000192980">
    <property type="component" value="Unassembled WGS sequence"/>
</dbReference>
<protein>
    <submittedName>
        <fullName evidence="1">Uncharacterized protein</fullName>
    </submittedName>
</protein>
<gene>
    <name evidence="1" type="ORF">SAMN05660862_0086</name>
</gene>
<organism evidence="1 2">
    <name type="scientific">Sphingobacterium psychroaquaticum</name>
    <dbReference type="NCBI Taxonomy" id="561061"/>
    <lineage>
        <taxon>Bacteria</taxon>
        <taxon>Pseudomonadati</taxon>
        <taxon>Bacteroidota</taxon>
        <taxon>Sphingobacteriia</taxon>
        <taxon>Sphingobacteriales</taxon>
        <taxon>Sphingobacteriaceae</taxon>
        <taxon>Sphingobacterium</taxon>
    </lineage>
</organism>
<evidence type="ECO:0000313" key="1">
    <source>
        <dbReference type="EMBL" id="SMG05877.1"/>
    </source>
</evidence>
<proteinExistence type="predicted"/>
<evidence type="ECO:0000313" key="2">
    <source>
        <dbReference type="Proteomes" id="UP000192980"/>
    </source>
</evidence>
<reference evidence="1 2" key="1">
    <citation type="submission" date="2017-04" db="EMBL/GenBank/DDBJ databases">
        <authorList>
            <person name="Afonso C.L."/>
            <person name="Miller P.J."/>
            <person name="Scott M.A."/>
            <person name="Spackman E."/>
            <person name="Goraichik I."/>
            <person name="Dimitrov K.M."/>
            <person name="Suarez D.L."/>
            <person name="Swayne D.E."/>
        </authorList>
    </citation>
    <scope>NUCLEOTIDE SEQUENCE [LARGE SCALE GENOMIC DNA]</scope>
    <source>
        <strain evidence="1 2">DSM 22418</strain>
    </source>
</reference>
<keyword evidence="2" id="KW-1185">Reference proteome</keyword>
<accession>A0A1X7HVC9</accession>